<evidence type="ECO:0000313" key="2">
    <source>
        <dbReference type="Proteomes" id="UP001165064"/>
    </source>
</evidence>
<reference evidence="1" key="1">
    <citation type="submission" date="2023-04" db="EMBL/GenBank/DDBJ databases">
        <title>Ambrosiozyma monospora NBRC 10751.</title>
        <authorList>
            <person name="Ichikawa N."/>
            <person name="Sato H."/>
            <person name="Tonouchi N."/>
        </authorList>
    </citation>
    <scope>NUCLEOTIDE SEQUENCE</scope>
    <source>
        <strain evidence="1">NBRC 10751</strain>
    </source>
</reference>
<protein>
    <submittedName>
        <fullName evidence="1">Unnamed protein product</fullName>
    </submittedName>
</protein>
<evidence type="ECO:0000313" key="1">
    <source>
        <dbReference type="EMBL" id="GMF03409.1"/>
    </source>
</evidence>
<proteinExistence type="predicted"/>
<name>A0ACB5U7M6_AMBMO</name>
<comment type="caution">
    <text evidence="1">The sequence shown here is derived from an EMBL/GenBank/DDBJ whole genome shotgun (WGS) entry which is preliminary data.</text>
</comment>
<organism evidence="1 2">
    <name type="scientific">Ambrosiozyma monospora</name>
    <name type="common">Yeast</name>
    <name type="synonym">Endomycopsis monosporus</name>
    <dbReference type="NCBI Taxonomy" id="43982"/>
    <lineage>
        <taxon>Eukaryota</taxon>
        <taxon>Fungi</taxon>
        <taxon>Dikarya</taxon>
        <taxon>Ascomycota</taxon>
        <taxon>Saccharomycotina</taxon>
        <taxon>Pichiomycetes</taxon>
        <taxon>Pichiales</taxon>
        <taxon>Pichiaceae</taxon>
        <taxon>Ambrosiozyma</taxon>
    </lineage>
</organism>
<dbReference type="EMBL" id="BSXS01013016">
    <property type="protein sequence ID" value="GMF03409.1"/>
    <property type="molecule type" value="Genomic_DNA"/>
</dbReference>
<accession>A0ACB5U7M6</accession>
<sequence length="152" mass="15882">MSPTSTSQAGIFSTSASESEPMQPQTSTARRLSMSLFRSKSRSKSRKSSVSGPTVADSLTLSTNTLQSGDAIGLATPPSSTTTLSAPAAGAGNGNGTNGKTKKHGAVKDKKLASCLKKPFWRISDSKVNETAVSDVLGDSKAVYMLFYQLEE</sequence>
<keyword evidence="2" id="KW-1185">Reference proteome</keyword>
<gene>
    <name evidence="1" type="ORF">Amon02_001177700</name>
</gene>
<dbReference type="Proteomes" id="UP001165064">
    <property type="component" value="Unassembled WGS sequence"/>
</dbReference>